<reference evidence="2" key="2">
    <citation type="submission" date="2022-08" db="EMBL/GenBank/DDBJ databases">
        <authorList>
            <person name="Iruegas-Bocardo F."/>
            <person name="Weisberg A.J."/>
            <person name="Riutta E.R."/>
            <person name="Kilday K."/>
            <person name="Bonkowski J.C."/>
            <person name="Creswell T."/>
            <person name="Daughtrey M.L."/>
            <person name="Rane K."/>
            <person name="Grunwald N.J."/>
            <person name="Chang J.H."/>
            <person name="Putnam M.L."/>
        </authorList>
    </citation>
    <scope>NUCLEOTIDE SEQUENCE</scope>
    <source>
        <strain evidence="2">22-338</strain>
    </source>
</reference>
<accession>A0A9X4BQE8</accession>
<dbReference type="EMBL" id="JANWTP010000018">
    <property type="protein sequence ID" value="MDC8637709.1"/>
    <property type="molecule type" value="Genomic_DNA"/>
</dbReference>
<dbReference type="InterPro" id="IPR013216">
    <property type="entry name" value="Methyltransf_11"/>
</dbReference>
<sequence>MTTSIILVPDLLRDTRVFPEAFFDLIREPILQGSGIEIGFALDSDHCHYQSFDLDYFRRLAFADSGSWSKHYYQLPQRAEEYLKQHLPPCDLLISLEMPPWLMDFCTQASIPFLDIRVSPLRFARDLYVALRSSQQLVAKRVSMHTVTSEELRLEAATLAANVRMHQRRLHDERSYSFTPLDGGIVFVGQAPYDASLISPDGHVLQCADFSDQLRTLCTGRRLLYKAHPMAEDAASEEIATLQRITGQSPIRCLHNAYQILATREDVELVGISSGLLQEAKWFDKAAHMLYQPFVPLAQQGHDNSQAYEQIHFQTLLSPTFWHQLLCPERAAPRLPALPALAHHHARETLDHWWDYSKVMLWERSFPVEAFIRSGGGLVHQRLEQIESTIEGGSASTNGGIKRGTSKDAALHKELSISLYTRLAATYTSIGHALSANSAPAEYANKVLDAAYYQRLHENNPLFQRNNWLMPYTKFLAERRFANVREVGCGNGAFVAEIAKSVPRVIGLDWARSPDFPEGDNIEFSQQDLTSSTLEHVDLNCSADVLEHIQPHELAELTRSLHRTARFNFHVIACYDDGHSHVSIFPPDVWLHLFLQQSPDYRIYDISIRHDNASHIVCVISNL</sequence>
<keyword evidence="2" id="KW-0808">Transferase</keyword>
<dbReference type="Gene3D" id="3.40.50.150">
    <property type="entry name" value="Vaccinia Virus protein VP39"/>
    <property type="match status" value="1"/>
</dbReference>
<feature type="domain" description="Methyltransferase type 11" evidence="1">
    <location>
        <begin position="486"/>
        <end position="563"/>
    </location>
</feature>
<dbReference type="RefSeq" id="WP_104550381.1">
    <property type="nucleotide sequence ID" value="NZ_CP168173.1"/>
</dbReference>
<dbReference type="SUPFAM" id="SSF53335">
    <property type="entry name" value="S-adenosyl-L-methionine-dependent methyltransferases"/>
    <property type="match status" value="1"/>
</dbReference>
<name>A0A9X4BQE8_9XANT</name>
<dbReference type="Pfam" id="PF08241">
    <property type="entry name" value="Methyltransf_11"/>
    <property type="match status" value="1"/>
</dbReference>
<dbReference type="GO" id="GO:0032259">
    <property type="term" value="P:methylation"/>
    <property type="evidence" value="ECO:0007669"/>
    <property type="project" value="UniProtKB-KW"/>
</dbReference>
<protein>
    <submittedName>
        <fullName evidence="2">Class I SAM-dependent methyltransferase</fullName>
    </submittedName>
</protein>
<reference evidence="2" key="1">
    <citation type="journal article" date="2022" name="Phytopathology">
        <title>Whole genome sequencing-based tracing of a 2022 introduction and outbreak of Xanthomonas hortorum pv. pelargonii.</title>
        <authorList>
            <person name="Iruegas Bocardo F."/>
            <person name="Weisberg A.J."/>
            <person name="Riutta E.R."/>
            <person name="Kilday K.B."/>
            <person name="Bonkowski J.C."/>
            <person name="Creswell T.C."/>
            <person name="Daughtrey M."/>
            <person name="Rane K.K."/>
            <person name="Grunwald N.J."/>
            <person name="Chang J.H."/>
            <person name="Putnam M."/>
        </authorList>
    </citation>
    <scope>NUCLEOTIDE SEQUENCE</scope>
    <source>
        <strain evidence="2">22-338</strain>
    </source>
</reference>
<evidence type="ECO:0000313" key="2">
    <source>
        <dbReference type="EMBL" id="MDC8637709.1"/>
    </source>
</evidence>
<comment type="caution">
    <text evidence="2">The sequence shown here is derived from an EMBL/GenBank/DDBJ whole genome shotgun (WGS) entry which is preliminary data.</text>
</comment>
<proteinExistence type="predicted"/>
<keyword evidence="2" id="KW-0489">Methyltransferase</keyword>
<evidence type="ECO:0000259" key="1">
    <source>
        <dbReference type="Pfam" id="PF08241"/>
    </source>
</evidence>
<organism evidence="2 3">
    <name type="scientific">Xanthomonas hortorum pv. hederae</name>
    <dbReference type="NCBI Taxonomy" id="453603"/>
    <lineage>
        <taxon>Bacteria</taxon>
        <taxon>Pseudomonadati</taxon>
        <taxon>Pseudomonadota</taxon>
        <taxon>Gammaproteobacteria</taxon>
        <taxon>Lysobacterales</taxon>
        <taxon>Lysobacteraceae</taxon>
        <taxon>Xanthomonas</taxon>
    </lineage>
</organism>
<evidence type="ECO:0000313" key="3">
    <source>
        <dbReference type="Proteomes" id="UP001140230"/>
    </source>
</evidence>
<gene>
    <name evidence="2" type="ORF">NY667_07740</name>
</gene>
<dbReference type="InterPro" id="IPR029063">
    <property type="entry name" value="SAM-dependent_MTases_sf"/>
</dbReference>
<dbReference type="Proteomes" id="UP001140230">
    <property type="component" value="Unassembled WGS sequence"/>
</dbReference>
<dbReference type="GO" id="GO:0008757">
    <property type="term" value="F:S-adenosylmethionine-dependent methyltransferase activity"/>
    <property type="evidence" value="ECO:0007669"/>
    <property type="project" value="InterPro"/>
</dbReference>
<dbReference type="AlphaFoldDB" id="A0A9X4BQE8"/>